<dbReference type="Pfam" id="PF12255">
    <property type="entry name" value="TcdB_toxin_midC"/>
    <property type="match status" value="1"/>
</dbReference>
<dbReference type="InterPro" id="IPR022044">
    <property type="entry name" value="TcdB_toxin_mid/C"/>
</dbReference>
<feature type="domain" description="Insecticide toxin TcdB middle/C-terminal" evidence="1">
    <location>
        <begin position="46"/>
        <end position="184"/>
    </location>
</feature>
<evidence type="ECO:0000259" key="1">
    <source>
        <dbReference type="Pfam" id="PF12255"/>
    </source>
</evidence>
<organism evidence="2 3">
    <name type="scientific">Cedecea neteri</name>
    <dbReference type="NCBI Taxonomy" id="158822"/>
    <lineage>
        <taxon>Bacteria</taxon>
        <taxon>Pseudomonadati</taxon>
        <taxon>Pseudomonadota</taxon>
        <taxon>Gammaproteobacteria</taxon>
        <taxon>Enterobacterales</taxon>
        <taxon>Enterobacteriaceae</taxon>
        <taxon>Cedecea</taxon>
    </lineage>
</organism>
<gene>
    <name evidence="2" type="ORF">NCTC12120_03528</name>
</gene>
<proteinExistence type="predicted"/>
<sequence length="477" mass="53282">MTTLPAEYWSGDTRAWPHFTPRFSQYDAKQLKDVAVTLTDENQDEMYRAMKGLPLRNEVYGEDGTPAAAIPYAVSEYRVQVRQLNNMVGGGALASTLESRDYSYERVISDPQCHQTITLASDEWGNTTDSVSVAYPRRAKPATSPYPSTLPDTLFASSYDEQQRVLRLTHQRQTWYNWTQDEAHFLPGIPLVVRDDSWEHSAEKVPSGGITLESLITGGLLTGSAQYLGHQQFYWKGGNTKPSWPLLSDYTEQAMLGDAELAAFDGIMTASELTAQLTQAGYISVTRPLALTSESKVWVALKGFTDYGSASQFYRPLQQRDTKLTGKTSITWDTHYCAVTDIQDAAGAKTHADYDYRFLTPNHIIDPNDNHQAVTLDVWGRPTSSRFWGTENGAAQGYTQPSAEKVPFTVPATVEEALAITNPIPVAQCLVYCDSSWMAAESSRMPPHTLVITTDRYDTDKQQQRRQTISFSDGFWP</sequence>
<dbReference type="EMBL" id="UAVU01000003">
    <property type="protein sequence ID" value="SQA99606.1"/>
    <property type="molecule type" value="Genomic_DNA"/>
</dbReference>
<dbReference type="Proteomes" id="UP000251197">
    <property type="component" value="Unassembled WGS sequence"/>
</dbReference>
<dbReference type="AlphaFoldDB" id="A0A2X2T3E9"/>
<protein>
    <submittedName>
        <fullName evidence="2">Insecticide toxin TcdB middle/C-terminal region</fullName>
    </submittedName>
</protein>
<reference evidence="2 3" key="1">
    <citation type="submission" date="2018-06" db="EMBL/GenBank/DDBJ databases">
        <authorList>
            <consortium name="Pathogen Informatics"/>
            <person name="Doyle S."/>
        </authorList>
    </citation>
    <scope>NUCLEOTIDE SEQUENCE [LARGE SCALE GENOMIC DNA]</scope>
    <source>
        <strain evidence="2 3">NCTC12120</strain>
    </source>
</reference>
<accession>A0A2X2T3E9</accession>
<name>A0A2X2T3E9_9ENTR</name>
<evidence type="ECO:0000313" key="3">
    <source>
        <dbReference type="Proteomes" id="UP000251197"/>
    </source>
</evidence>
<evidence type="ECO:0000313" key="2">
    <source>
        <dbReference type="EMBL" id="SQA99606.1"/>
    </source>
</evidence>